<dbReference type="CDD" id="cd01714">
    <property type="entry name" value="ETF_beta"/>
    <property type="match status" value="1"/>
</dbReference>
<dbReference type="InterPro" id="IPR033948">
    <property type="entry name" value="ETF_beta_N"/>
</dbReference>
<keyword evidence="6" id="KW-0249">Electron transport</keyword>
<evidence type="ECO:0000313" key="10">
    <source>
        <dbReference type="Proteomes" id="UP000627538"/>
    </source>
</evidence>
<feature type="domain" description="Electron transfer flavoprotein alpha/beta-subunit N-terminal" evidence="8">
    <location>
        <begin position="21"/>
        <end position="213"/>
    </location>
</feature>
<reference evidence="9 10" key="1">
    <citation type="submission" date="2020-08" db="EMBL/GenBank/DDBJ databases">
        <title>Winkia gen. nov., sp. nov., isolated from faeces of the Anser albifrons in China.</title>
        <authorList>
            <person name="Liu Q."/>
        </authorList>
    </citation>
    <scope>NUCLEOTIDE SEQUENCE [LARGE SCALE GENOMIC DNA]</scope>
    <source>
        <strain evidence="9 10">C62</strain>
    </source>
</reference>
<protein>
    <recommendedName>
        <fullName evidence="4">Electron transfer flavoprotein subunit beta</fullName>
    </recommendedName>
</protein>
<comment type="cofactor">
    <cofactor evidence="1">
        <name>FAD</name>
        <dbReference type="ChEBI" id="CHEBI:57692"/>
    </cofactor>
</comment>
<dbReference type="GO" id="GO:0009055">
    <property type="term" value="F:electron transfer activity"/>
    <property type="evidence" value="ECO:0007669"/>
    <property type="project" value="InterPro"/>
</dbReference>
<dbReference type="InterPro" id="IPR014730">
    <property type="entry name" value="ETF_a/b_N"/>
</dbReference>
<evidence type="ECO:0000313" key="9">
    <source>
        <dbReference type="EMBL" id="MBD3689909.1"/>
    </source>
</evidence>
<evidence type="ECO:0000256" key="4">
    <source>
        <dbReference type="ARBA" id="ARBA00016797"/>
    </source>
</evidence>
<dbReference type="Gene3D" id="3.40.50.620">
    <property type="entry name" value="HUPs"/>
    <property type="match status" value="1"/>
</dbReference>
<comment type="subunit">
    <text evidence="3">Heterodimer of an alpha and a beta subunit.</text>
</comment>
<keyword evidence="10" id="KW-1185">Reference proteome</keyword>
<dbReference type="InterPro" id="IPR014729">
    <property type="entry name" value="Rossmann-like_a/b/a_fold"/>
</dbReference>
<evidence type="ECO:0000256" key="7">
    <source>
        <dbReference type="ARBA" id="ARBA00025649"/>
    </source>
</evidence>
<comment type="function">
    <text evidence="7">The electron transfer flavoprotein serves as a specific electron acceptor for other dehydrogenases. It transfers the electrons to the main respiratory chain via ETF-ubiquinone oxidoreductase (ETF dehydrogenase).</text>
</comment>
<dbReference type="RefSeq" id="WP_191072024.1">
    <property type="nucleotide sequence ID" value="NZ_CP060506.1"/>
</dbReference>
<dbReference type="PANTHER" id="PTHR21294:SF8">
    <property type="entry name" value="ELECTRON TRANSFER FLAVOPROTEIN SUBUNIT BETA"/>
    <property type="match status" value="1"/>
</dbReference>
<evidence type="ECO:0000256" key="2">
    <source>
        <dbReference type="ARBA" id="ARBA00007557"/>
    </source>
</evidence>
<dbReference type="Proteomes" id="UP000627538">
    <property type="component" value="Unassembled WGS sequence"/>
</dbReference>
<dbReference type="AlphaFoldDB" id="A0A8I0GA11"/>
<dbReference type="Pfam" id="PF01012">
    <property type="entry name" value="ETF"/>
    <property type="match status" value="1"/>
</dbReference>
<dbReference type="EMBL" id="JACRUO010000002">
    <property type="protein sequence ID" value="MBD3689909.1"/>
    <property type="molecule type" value="Genomic_DNA"/>
</dbReference>
<accession>A0A8I0GA11</accession>
<dbReference type="GO" id="GO:0005829">
    <property type="term" value="C:cytosol"/>
    <property type="evidence" value="ECO:0007669"/>
    <property type="project" value="TreeGrafter"/>
</dbReference>
<dbReference type="SUPFAM" id="SSF52402">
    <property type="entry name" value="Adenine nucleotide alpha hydrolases-like"/>
    <property type="match status" value="1"/>
</dbReference>
<evidence type="ECO:0000256" key="6">
    <source>
        <dbReference type="ARBA" id="ARBA00022982"/>
    </source>
</evidence>
<sequence>MRIVVCVKYVPDAQSHRRLEGGTLVRGEEDSLNDLDENAIEAALAAKENHGGEVIALTMGPAGAKDAVMRALQMGADRAIQITDDRLAGSDVIGTAQVLAAAITKLGEDAPIDLVLTGSTSLDGMTSMLPGALGATLGWPSLTAAATFAIEDDAVTVSRYLDNFADVLTAPYPLVCSVTDEANQPRTPGFKLMLAAKKKPIEVWDLDALAIDGQPRYGSEAAGTQMLRADKRDERRGEGRIVTDSGTGGVELAQFLREAGFAQGN</sequence>
<dbReference type="InterPro" id="IPR012255">
    <property type="entry name" value="ETF_b"/>
</dbReference>
<evidence type="ECO:0000256" key="1">
    <source>
        <dbReference type="ARBA" id="ARBA00001974"/>
    </source>
</evidence>
<dbReference type="SMART" id="SM00893">
    <property type="entry name" value="ETF"/>
    <property type="match status" value="1"/>
</dbReference>
<name>A0A8I0GA11_9ACTO</name>
<evidence type="ECO:0000256" key="5">
    <source>
        <dbReference type="ARBA" id="ARBA00022448"/>
    </source>
</evidence>
<organism evidence="9 10">
    <name type="scientific">Nanchangia anserum</name>
    <dbReference type="NCBI Taxonomy" id="2692125"/>
    <lineage>
        <taxon>Bacteria</taxon>
        <taxon>Bacillati</taxon>
        <taxon>Actinomycetota</taxon>
        <taxon>Actinomycetes</taxon>
        <taxon>Actinomycetales</taxon>
        <taxon>Actinomycetaceae</taxon>
        <taxon>Nanchangia</taxon>
    </lineage>
</organism>
<keyword evidence="5" id="KW-0813">Transport</keyword>
<proteinExistence type="inferred from homology"/>
<comment type="caution">
    <text evidence="9">The sequence shown here is derived from an EMBL/GenBank/DDBJ whole genome shotgun (WGS) entry which is preliminary data.</text>
</comment>
<evidence type="ECO:0000256" key="3">
    <source>
        <dbReference type="ARBA" id="ARBA00011355"/>
    </source>
</evidence>
<dbReference type="PIRSF" id="PIRSF000090">
    <property type="entry name" value="Beta-ETF"/>
    <property type="match status" value="1"/>
</dbReference>
<dbReference type="PANTHER" id="PTHR21294">
    <property type="entry name" value="ELECTRON TRANSFER FLAVOPROTEIN BETA-SUBUNIT"/>
    <property type="match status" value="1"/>
</dbReference>
<comment type="similarity">
    <text evidence="2">Belongs to the ETF beta-subunit/FixA family.</text>
</comment>
<gene>
    <name evidence="9" type="ORF">H8R10_06690</name>
</gene>
<evidence type="ECO:0000259" key="8">
    <source>
        <dbReference type="SMART" id="SM00893"/>
    </source>
</evidence>